<dbReference type="InterPro" id="IPR036875">
    <property type="entry name" value="Znf_CCHC_sf"/>
</dbReference>
<feature type="domain" description="CCHC-type" evidence="10">
    <location>
        <begin position="79"/>
        <end position="92"/>
    </location>
</feature>
<dbReference type="InterPro" id="IPR021715">
    <property type="entry name" value="Slu7_dom"/>
</dbReference>
<evidence type="ECO:0000256" key="3">
    <source>
        <dbReference type="ARBA" id="ARBA00022664"/>
    </source>
</evidence>
<protein>
    <recommendedName>
        <fullName evidence="8">Pre-mRNA-splicing factor SLU7</fullName>
    </recommendedName>
</protein>
<reference evidence="11 12" key="1">
    <citation type="journal article" date="2022" name="bioRxiv">
        <title>Genomics of Preaxostyla Flagellates Illuminates Evolutionary Transitions and the Path Towards Mitochondrial Loss.</title>
        <authorList>
            <person name="Novak L.V.F."/>
            <person name="Treitli S.C."/>
            <person name="Pyrih J."/>
            <person name="Halakuc P."/>
            <person name="Pipaliya S.V."/>
            <person name="Vacek V."/>
            <person name="Brzon O."/>
            <person name="Soukal P."/>
            <person name="Eme L."/>
            <person name="Dacks J.B."/>
            <person name="Karnkowska A."/>
            <person name="Elias M."/>
            <person name="Hampl V."/>
        </authorList>
    </citation>
    <scope>NUCLEOTIDE SEQUENCE [LARGE SCALE GENOMIC DNA]</scope>
    <source>
        <strain evidence="11">NAU3</strain>
        <tissue evidence="11">Gut</tissue>
    </source>
</reference>
<evidence type="ECO:0000259" key="10">
    <source>
        <dbReference type="PROSITE" id="PS50158"/>
    </source>
</evidence>
<sequence>MTANSTSTPGQSNEGEEINPHIPQFLAQAPWYLHEKSTNLNHQRLKQDVVDASLSQKKWYPRGQQAEGARALTFRKGACTNCGAMGHTAKECLDRPRAKGAKATGVNIMPDDVLVNERDLSMDYDSKRDIWNGYAPALYKDVMDRYSKLENERQRQRLENRSAVGNDGREDGGDADEDGFRLDDSNADVMGTQGHDKQAKSQIRNLRIREDTAKYLLDLDPNGAYYDPKSRAMRENPFGPGKESETGYQGDNFVRYTGETTEFTNVQLFAQAANDRGEDGIQPEANPSVTEKAYRRFKENKKKKEEEREKLLREKYGDGQAKNIDVNLIVGQSERYVEYTKDGKIARIGQDDQNQDLSSAKTKYSEDVYPGNHTAVWGSIWDAGKWGFACCHQFTRNAYCTGKAGRDDHHREVGMTEQEIEEDEKAFQHEMGIRRGID</sequence>
<keyword evidence="3 8" id="KW-0507">mRNA processing</keyword>
<comment type="function">
    <text evidence="8">Involved in pre-mRNA splicing.</text>
</comment>
<proteinExistence type="inferred from homology"/>
<dbReference type="InterPro" id="IPR039974">
    <property type="entry name" value="Splicing_factor_SLU7"/>
</dbReference>
<evidence type="ECO:0000256" key="2">
    <source>
        <dbReference type="ARBA" id="ARBA00007203"/>
    </source>
</evidence>
<evidence type="ECO:0000256" key="8">
    <source>
        <dbReference type="RuleBase" id="RU367071"/>
    </source>
</evidence>
<comment type="similarity">
    <text evidence="2 8">Belongs to the SLU7 family.</text>
</comment>
<evidence type="ECO:0000256" key="1">
    <source>
        <dbReference type="ARBA" id="ARBA00004123"/>
    </source>
</evidence>
<dbReference type="Pfam" id="PF11708">
    <property type="entry name" value="Slu7"/>
    <property type="match status" value="1"/>
</dbReference>
<keyword evidence="12" id="KW-1185">Reference proteome</keyword>
<organism evidence="11 12">
    <name type="scientific">Blattamonas nauphoetae</name>
    <dbReference type="NCBI Taxonomy" id="2049346"/>
    <lineage>
        <taxon>Eukaryota</taxon>
        <taxon>Metamonada</taxon>
        <taxon>Preaxostyla</taxon>
        <taxon>Oxymonadida</taxon>
        <taxon>Blattamonas</taxon>
    </lineage>
</organism>
<feature type="region of interest" description="Disordered" evidence="9">
    <location>
        <begin position="153"/>
        <end position="180"/>
    </location>
</feature>
<evidence type="ECO:0000256" key="6">
    <source>
        <dbReference type="ARBA" id="ARBA00023242"/>
    </source>
</evidence>
<evidence type="ECO:0000256" key="5">
    <source>
        <dbReference type="ARBA" id="ARBA00023187"/>
    </source>
</evidence>
<gene>
    <name evidence="11" type="ORF">BLNAU_8459</name>
</gene>
<dbReference type="PANTHER" id="PTHR12942">
    <property type="entry name" value="STEP II SPLICING FACTOR SLU7"/>
    <property type="match status" value="1"/>
</dbReference>
<evidence type="ECO:0000256" key="9">
    <source>
        <dbReference type="SAM" id="MobiDB-lite"/>
    </source>
</evidence>
<keyword evidence="7" id="KW-0479">Metal-binding</keyword>
<name>A0ABQ9XYT5_9EUKA</name>
<keyword evidence="7" id="KW-0862">Zinc</keyword>
<keyword evidence="6 8" id="KW-0539">Nucleus</keyword>
<evidence type="ECO:0000313" key="12">
    <source>
        <dbReference type="Proteomes" id="UP001281761"/>
    </source>
</evidence>
<comment type="subcellular location">
    <subcellularLocation>
        <location evidence="1 8">Nucleus</location>
    </subcellularLocation>
</comment>
<dbReference type="SUPFAM" id="SSF57756">
    <property type="entry name" value="Retrovirus zinc finger-like domains"/>
    <property type="match status" value="1"/>
</dbReference>
<comment type="subunit">
    <text evidence="8">Associated with the spliceosome.</text>
</comment>
<evidence type="ECO:0000256" key="4">
    <source>
        <dbReference type="ARBA" id="ARBA00022728"/>
    </source>
</evidence>
<feature type="compositionally biased region" description="Basic and acidic residues" evidence="9">
    <location>
        <begin position="167"/>
        <end position="180"/>
    </location>
</feature>
<evidence type="ECO:0000256" key="7">
    <source>
        <dbReference type="PROSITE-ProRule" id="PRU00047"/>
    </source>
</evidence>
<dbReference type="Pfam" id="PF00098">
    <property type="entry name" value="zf-CCHC"/>
    <property type="match status" value="1"/>
</dbReference>
<feature type="region of interest" description="Disordered" evidence="9">
    <location>
        <begin position="227"/>
        <end position="249"/>
    </location>
</feature>
<dbReference type="EMBL" id="JARBJD010000054">
    <property type="protein sequence ID" value="KAK2956619.1"/>
    <property type="molecule type" value="Genomic_DNA"/>
</dbReference>
<keyword evidence="7" id="KW-0863">Zinc-finger</keyword>
<dbReference type="PROSITE" id="PS50158">
    <property type="entry name" value="ZF_CCHC"/>
    <property type="match status" value="1"/>
</dbReference>
<dbReference type="InterPro" id="IPR001878">
    <property type="entry name" value="Znf_CCHC"/>
</dbReference>
<comment type="caution">
    <text evidence="11">The sequence shown here is derived from an EMBL/GenBank/DDBJ whole genome shotgun (WGS) entry which is preliminary data.</text>
</comment>
<evidence type="ECO:0000313" key="11">
    <source>
        <dbReference type="EMBL" id="KAK2956619.1"/>
    </source>
</evidence>
<dbReference type="PANTHER" id="PTHR12942:SF2">
    <property type="entry name" value="PRE-MRNA-SPLICING FACTOR SLU7"/>
    <property type="match status" value="1"/>
</dbReference>
<dbReference type="Proteomes" id="UP001281761">
    <property type="component" value="Unassembled WGS sequence"/>
</dbReference>
<keyword evidence="4 8" id="KW-0747">Spliceosome</keyword>
<keyword evidence="5 8" id="KW-0508">mRNA splicing</keyword>
<accession>A0ABQ9XYT5</accession>